<evidence type="ECO:0000313" key="3">
    <source>
        <dbReference type="Proteomes" id="UP000002027"/>
    </source>
</evidence>
<dbReference type="InParanoid" id="D1C7M8"/>
<feature type="transmembrane region" description="Helical" evidence="1">
    <location>
        <begin position="205"/>
        <end position="222"/>
    </location>
</feature>
<sequence>MEHRPTYVRAILLSLTIAALLALLGVWAQRVDVGPGSVPIYDPEGRSYWLAGLAAAVLAAVLFQVFDRETSYALSTAAARQVRYEPASELPTAWLLPGVATFAAVMLLAVYHGETAIAGISLGAFVTLASASIARHFLYDADSLVRQRARACSTLLIHGVAFVALAMVYINKVRSLFSATAVLVIGVLLLLQLTEGEDALFGRRLVYALAGGVMLGQVTWVLNYWKATGWTGGAVLLIFFYLAAGLISAQLRRGVAGRDLAEYGGIAAVAFSIVVYSILR</sequence>
<dbReference type="OrthoDB" id="158787at2"/>
<dbReference type="KEGG" id="sti:Sthe_0422"/>
<keyword evidence="1" id="KW-0812">Transmembrane</keyword>
<name>D1C7M8_SPHTD</name>
<protein>
    <submittedName>
        <fullName evidence="2">Uncharacterized protein</fullName>
    </submittedName>
</protein>
<dbReference type="AlphaFoldDB" id="D1C7M8"/>
<keyword evidence="1" id="KW-0472">Membrane</keyword>
<feature type="transmembrane region" description="Helical" evidence="1">
    <location>
        <begin position="117"/>
        <end position="139"/>
    </location>
</feature>
<keyword evidence="1" id="KW-1133">Transmembrane helix</keyword>
<organism evidence="2 3">
    <name type="scientific">Sphaerobacter thermophilus (strain ATCC 49802 / DSM 20745 / KCCM 41009 / NCIMB 13125 / S 6022)</name>
    <dbReference type="NCBI Taxonomy" id="479434"/>
    <lineage>
        <taxon>Bacteria</taxon>
        <taxon>Pseudomonadati</taxon>
        <taxon>Thermomicrobiota</taxon>
        <taxon>Thermomicrobia</taxon>
        <taxon>Sphaerobacterales</taxon>
        <taxon>Sphaerobacterineae</taxon>
        <taxon>Sphaerobacteraceae</taxon>
        <taxon>Sphaerobacter</taxon>
    </lineage>
</organism>
<feature type="transmembrane region" description="Helical" evidence="1">
    <location>
        <begin position="151"/>
        <end position="170"/>
    </location>
</feature>
<feature type="transmembrane region" description="Helical" evidence="1">
    <location>
        <begin position="176"/>
        <end position="193"/>
    </location>
</feature>
<keyword evidence="3" id="KW-1185">Reference proteome</keyword>
<reference evidence="3" key="1">
    <citation type="submission" date="2009-11" db="EMBL/GenBank/DDBJ databases">
        <title>The complete chromosome 1 of Sphaerobacter thermophilus DSM 20745.</title>
        <authorList>
            <person name="Lucas S."/>
            <person name="Copeland A."/>
            <person name="Lapidus A."/>
            <person name="Glavina del Rio T."/>
            <person name="Dalin E."/>
            <person name="Tice H."/>
            <person name="Bruce D."/>
            <person name="Goodwin L."/>
            <person name="Pitluck S."/>
            <person name="Kyrpides N."/>
            <person name="Mavromatis K."/>
            <person name="Ivanova N."/>
            <person name="Mikhailova N."/>
            <person name="LaButti K.M."/>
            <person name="Clum A."/>
            <person name="Sun H.I."/>
            <person name="Brettin T."/>
            <person name="Detter J.C."/>
            <person name="Han C."/>
            <person name="Larimer F."/>
            <person name="Land M."/>
            <person name="Hauser L."/>
            <person name="Markowitz V."/>
            <person name="Cheng J.F."/>
            <person name="Hugenholtz P."/>
            <person name="Woyke T."/>
            <person name="Wu D."/>
            <person name="Steenblock K."/>
            <person name="Schneider S."/>
            <person name="Pukall R."/>
            <person name="Goeker M."/>
            <person name="Klenk H.P."/>
            <person name="Eisen J.A."/>
        </authorList>
    </citation>
    <scope>NUCLEOTIDE SEQUENCE [LARGE SCALE GENOMIC DNA]</scope>
    <source>
        <strain evidence="3">ATCC 49802 / DSM 20745 / S 6022</strain>
    </source>
</reference>
<dbReference type="Pfam" id="PF18900">
    <property type="entry name" value="DUF5656"/>
    <property type="match status" value="1"/>
</dbReference>
<dbReference type="Proteomes" id="UP000002027">
    <property type="component" value="Chromosome 1"/>
</dbReference>
<proteinExistence type="predicted"/>
<feature type="transmembrane region" description="Helical" evidence="1">
    <location>
        <begin position="47"/>
        <end position="66"/>
    </location>
</feature>
<dbReference type="InterPro" id="IPR043715">
    <property type="entry name" value="DUF5656"/>
</dbReference>
<evidence type="ECO:0000313" key="2">
    <source>
        <dbReference type="EMBL" id="ACZ37861.1"/>
    </source>
</evidence>
<accession>D1C7M8</accession>
<evidence type="ECO:0000256" key="1">
    <source>
        <dbReference type="SAM" id="Phobius"/>
    </source>
</evidence>
<reference evidence="2 3" key="2">
    <citation type="journal article" date="2010" name="Stand. Genomic Sci.">
        <title>Complete genome sequence of Desulfohalobium retbaense type strain (HR(100)).</title>
        <authorList>
            <person name="Spring S."/>
            <person name="Nolan M."/>
            <person name="Lapidus A."/>
            <person name="Glavina Del Rio T."/>
            <person name="Copeland A."/>
            <person name="Tice H."/>
            <person name="Cheng J.F."/>
            <person name="Lucas S."/>
            <person name="Land M."/>
            <person name="Chen F."/>
            <person name="Bruce D."/>
            <person name="Goodwin L."/>
            <person name="Pitluck S."/>
            <person name="Ivanova N."/>
            <person name="Mavromatis K."/>
            <person name="Mikhailova N."/>
            <person name="Pati A."/>
            <person name="Chen A."/>
            <person name="Palaniappan K."/>
            <person name="Hauser L."/>
            <person name="Chang Y.J."/>
            <person name="Jeffries C.D."/>
            <person name="Munk C."/>
            <person name="Kiss H."/>
            <person name="Chain P."/>
            <person name="Han C."/>
            <person name="Brettin T."/>
            <person name="Detter J.C."/>
            <person name="Schuler E."/>
            <person name="Goker M."/>
            <person name="Rohde M."/>
            <person name="Bristow J."/>
            <person name="Eisen J.A."/>
            <person name="Markowitz V."/>
            <person name="Hugenholtz P."/>
            <person name="Kyrpides N.C."/>
            <person name="Klenk H.P."/>
        </authorList>
    </citation>
    <scope>NUCLEOTIDE SEQUENCE [LARGE SCALE GENOMIC DNA]</scope>
    <source>
        <strain evidence="3">ATCC 49802 / DSM 20745 / S 6022</strain>
    </source>
</reference>
<dbReference type="HOGENOM" id="CLU_986543_0_0_0"/>
<dbReference type="eggNOG" id="ENOG5033M2W">
    <property type="taxonomic scope" value="Bacteria"/>
</dbReference>
<feature type="transmembrane region" description="Helical" evidence="1">
    <location>
        <begin position="228"/>
        <end position="248"/>
    </location>
</feature>
<feature type="transmembrane region" description="Helical" evidence="1">
    <location>
        <begin position="93"/>
        <end position="111"/>
    </location>
</feature>
<feature type="transmembrane region" description="Helical" evidence="1">
    <location>
        <begin position="260"/>
        <end position="279"/>
    </location>
</feature>
<gene>
    <name evidence="2" type="ordered locus">Sthe_0422</name>
</gene>
<dbReference type="RefSeq" id="WP_012870908.1">
    <property type="nucleotide sequence ID" value="NC_013523.1"/>
</dbReference>
<dbReference type="EMBL" id="CP001823">
    <property type="protein sequence ID" value="ACZ37861.1"/>
    <property type="molecule type" value="Genomic_DNA"/>
</dbReference>